<dbReference type="Pfam" id="PF22572">
    <property type="entry name" value="GPR158_179_EC"/>
    <property type="match status" value="1"/>
</dbReference>
<dbReference type="EMBL" id="JACKWZ010000033">
    <property type="protein sequence ID" value="KAF9420352.1"/>
    <property type="molecule type" value="Genomic_DNA"/>
</dbReference>
<evidence type="ECO:0000313" key="2">
    <source>
        <dbReference type="EMBL" id="KAF9420352.1"/>
    </source>
</evidence>
<comment type="caution">
    <text evidence="2">The sequence shown here is derived from an EMBL/GenBank/DDBJ whole genome shotgun (WGS) entry which is preliminary data.</text>
</comment>
<evidence type="ECO:0000259" key="1">
    <source>
        <dbReference type="Pfam" id="PF22572"/>
    </source>
</evidence>
<gene>
    <name evidence="2" type="ORF">HW555_003413</name>
</gene>
<feature type="domain" description="GPR158/179 extracellular" evidence="1">
    <location>
        <begin position="1"/>
        <end position="47"/>
    </location>
</feature>
<organism evidence="2 3">
    <name type="scientific">Spodoptera exigua</name>
    <name type="common">Beet armyworm</name>
    <name type="synonym">Noctua fulgens</name>
    <dbReference type="NCBI Taxonomy" id="7107"/>
    <lineage>
        <taxon>Eukaryota</taxon>
        <taxon>Metazoa</taxon>
        <taxon>Ecdysozoa</taxon>
        <taxon>Arthropoda</taxon>
        <taxon>Hexapoda</taxon>
        <taxon>Insecta</taxon>
        <taxon>Pterygota</taxon>
        <taxon>Neoptera</taxon>
        <taxon>Endopterygota</taxon>
        <taxon>Lepidoptera</taxon>
        <taxon>Glossata</taxon>
        <taxon>Ditrysia</taxon>
        <taxon>Noctuoidea</taxon>
        <taxon>Noctuidae</taxon>
        <taxon>Amphipyrinae</taxon>
        <taxon>Spodoptera</taxon>
    </lineage>
</organism>
<reference evidence="2" key="1">
    <citation type="submission" date="2020-08" db="EMBL/GenBank/DDBJ databases">
        <title>Spodoptera exigua strain:BAW_Kor-Di-RS1 Genome sequencing and assembly.</title>
        <authorList>
            <person name="Kim J."/>
            <person name="Nam H.Y."/>
            <person name="Kwon M."/>
            <person name="Choi J.H."/>
            <person name="Cho S.R."/>
            <person name="Kim G.-H."/>
        </authorList>
    </citation>
    <scope>NUCLEOTIDE SEQUENCE</scope>
    <source>
        <strain evidence="2">BAW_Kor-Di-RS1</strain>
        <tissue evidence="2">Whole-body</tissue>
    </source>
</reference>
<dbReference type="InterPro" id="IPR054714">
    <property type="entry name" value="GPR158_179_extracellular"/>
</dbReference>
<accession>A0A835GQ91</accession>
<protein>
    <recommendedName>
        <fullName evidence="1">GPR158/179 extracellular domain-containing protein</fullName>
    </recommendedName>
</protein>
<dbReference type="AlphaFoldDB" id="A0A835GQ91"/>
<proteinExistence type="predicted"/>
<dbReference type="Gene3D" id="3.30.70.1820">
    <property type="entry name" value="L1 transposable element, RRM domain"/>
    <property type="match status" value="1"/>
</dbReference>
<dbReference type="Proteomes" id="UP000648187">
    <property type="component" value="Unassembled WGS sequence"/>
</dbReference>
<sequence length="338" mass="37851">MKGTSGIDIDLRRVDIDQCPIKPGSTQLNIFAGTDKCKKKTTELYFFKTIEFFWKPNETFYDPFDSRSSKAIRIKNVPLLASRTKDIKHITMSQLAEVLSAQKTLEESFIKKMNALEAQIQTAGPAKDTVAKVAEEFRAFRELVFGMLGLLRRQISECAQQIDEIETRSRRKALIVQGVAEAASEDCIKVTLDVLNSKLGLGLTASSLKVCHRLGQANTNHHRPILVKFASVEAKMKLWRAKTGLRGSKLALKEFLTKTRQSVFGKARQHFGMRSCWTLDGVIFIKAPDGSRHKVMSLDELGLLLGRYPRAQDTSTSADKRATEVLGGLKGTRKLDFK</sequence>
<keyword evidence="3" id="KW-1185">Reference proteome</keyword>
<evidence type="ECO:0000313" key="3">
    <source>
        <dbReference type="Proteomes" id="UP000648187"/>
    </source>
</evidence>
<name>A0A835GQ91_SPOEX</name>